<dbReference type="GO" id="GO:0015074">
    <property type="term" value="P:DNA integration"/>
    <property type="evidence" value="ECO:0007669"/>
    <property type="project" value="UniProtKB-KW"/>
</dbReference>
<feature type="domain" description="Tyr recombinase" evidence="4">
    <location>
        <begin position="104"/>
        <end position="253"/>
    </location>
</feature>
<dbReference type="EMBL" id="LS483487">
    <property type="protein sequence ID" value="SQJ09288.1"/>
    <property type="molecule type" value="Genomic_DNA"/>
</dbReference>
<dbReference type="KEGG" id="ful:C4N20_02045"/>
<gene>
    <name evidence="6" type="ORF">NCTC12112_02291</name>
</gene>
<dbReference type="Proteomes" id="UP000249008">
    <property type="component" value="Chromosome 1"/>
</dbReference>
<dbReference type="GO" id="GO:0003677">
    <property type="term" value="F:DNA binding"/>
    <property type="evidence" value="ECO:0007669"/>
    <property type="project" value="UniProtKB-KW"/>
</dbReference>
<dbReference type="InterPro" id="IPR004107">
    <property type="entry name" value="Integrase_SAM-like_N"/>
</dbReference>
<dbReference type="Pfam" id="PF13495">
    <property type="entry name" value="Phage_int_SAM_4"/>
    <property type="match status" value="1"/>
</dbReference>
<evidence type="ECO:0000256" key="1">
    <source>
        <dbReference type="ARBA" id="ARBA00022908"/>
    </source>
</evidence>
<sequence length="261" mass="31059">MIIDKFFMEILTLKGELIYRGYSESTCRIYTSTVKDFLESTDKEIIKIRKGDVIRYLDKQGEKVSKNTILIKLNALELFFEEVLGLDITKDIYKYKREYKYKLMTMKEIETVIALSKDRERLIYTLMKETGIISEEIGMIKVEDLKCADNQWFIVVNGIKYNISIDLARTMYNYMEKHRIQEEIFLSRKKTGLHGTVIRKKFREKTEEVLGIKYGLNEMRHGIALEMWKRGEVDKVTKYLRNKSKGSIKQYFKNFGYDLQY</sequence>
<dbReference type="Gene3D" id="1.10.150.130">
    <property type="match status" value="1"/>
</dbReference>
<organism evidence="6 7">
    <name type="scientific">Fusobacterium ulcerans</name>
    <dbReference type="NCBI Taxonomy" id="861"/>
    <lineage>
        <taxon>Bacteria</taxon>
        <taxon>Fusobacteriati</taxon>
        <taxon>Fusobacteriota</taxon>
        <taxon>Fusobacteriia</taxon>
        <taxon>Fusobacteriales</taxon>
        <taxon>Fusobacteriaceae</taxon>
        <taxon>Fusobacterium</taxon>
    </lineage>
</organism>
<dbReference type="Pfam" id="PF00589">
    <property type="entry name" value="Phage_integrase"/>
    <property type="match status" value="1"/>
</dbReference>
<dbReference type="GO" id="GO:0006310">
    <property type="term" value="P:DNA recombination"/>
    <property type="evidence" value="ECO:0007669"/>
    <property type="project" value="UniProtKB-KW"/>
</dbReference>
<keyword evidence="1" id="KW-0229">DNA integration</keyword>
<dbReference type="RefSeq" id="WP_005981375.1">
    <property type="nucleotide sequence ID" value="NZ_CABKNW010000005.1"/>
</dbReference>
<evidence type="ECO:0000259" key="5">
    <source>
        <dbReference type="Pfam" id="PF13495"/>
    </source>
</evidence>
<dbReference type="Gene3D" id="1.10.443.10">
    <property type="entry name" value="Intergrase catalytic core"/>
    <property type="match status" value="1"/>
</dbReference>
<protein>
    <submittedName>
        <fullName evidence="6">Site-specific tyrosine recombinase XerC</fullName>
    </submittedName>
</protein>
<feature type="domain" description="Integrase SAM-like N-terminal" evidence="5">
    <location>
        <begin position="17"/>
        <end position="88"/>
    </location>
</feature>
<keyword evidence="3" id="KW-0233">DNA recombination</keyword>
<dbReference type="InterPro" id="IPR002104">
    <property type="entry name" value="Integrase_catalytic"/>
</dbReference>
<evidence type="ECO:0000313" key="6">
    <source>
        <dbReference type="EMBL" id="SQJ09288.1"/>
    </source>
</evidence>
<dbReference type="AlphaFoldDB" id="A0AAX2JCB4"/>
<dbReference type="InterPro" id="IPR010998">
    <property type="entry name" value="Integrase_recombinase_N"/>
</dbReference>
<evidence type="ECO:0000256" key="3">
    <source>
        <dbReference type="ARBA" id="ARBA00023172"/>
    </source>
</evidence>
<name>A0AAX2JCB4_9FUSO</name>
<evidence type="ECO:0000313" key="7">
    <source>
        <dbReference type="Proteomes" id="UP000249008"/>
    </source>
</evidence>
<dbReference type="GeneID" id="78453572"/>
<dbReference type="InterPro" id="IPR011010">
    <property type="entry name" value="DNA_brk_join_enz"/>
</dbReference>
<proteinExistence type="predicted"/>
<reference evidence="6 7" key="1">
    <citation type="submission" date="2018-06" db="EMBL/GenBank/DDBJ databases">
        <authorList>
            <consortium name="Pathogen Informatics"/>
            <person name="Doyle S."/>
        </authorList>
    </citation>
    <scope>NUCLEOTIDE SEQUENCE [LARGE SCALE GENOMIC DNA]</scope>
    <source>
        <strain evidence="6 7">NCTC12112</strain>
    </source>
</reference>
<dbReference type="InterPro" id="IPR013762">
    <property type="entry name" value="Integrase-like_cat_sf"/>
</dbReference>
<keyword evidence="2" id="KW-0238">DNA-binding</keyword>
<dbReference type="SUPFAM" id="SSF56349">
    <property type="entry name" value="DNA breaking-rejoining enzymes"/>
    <property type="match status" value="1"/>
</dbReference>
<accession>A0AAX2JCB4</accession>
<evidence type="ECO:0000259" key="4">
    <source>
        <dbReference type="Pfam" id="PF00589"/>
    </source>
</evidence>
<evidence type="ECO:0000256" key="2">
    <source>
        <dbReference type="ARBA" id="ARBA00023125"/>
    </source>
</evidence>